<gene>
    <name evidence="1" type="ORF">HZA66_18825</name>
</gene>
<accession>A0A933W2F1</accession>
<organism evidence="1 2">
    <name type="scientific">Rhodopseudomonas palustris</name>
    <dbReference type="NCBI Taxonomy" id="1076"/>
    <lineage>
        <taxon>Bacteria</taxon>
        <taxon>Pseudomonadati</taxon>
        <taxon>Pseudomonadota</taxon>
        <taxon>Alphaproteobacteria</taxon>
        <taxon>Hyphomicrobiales</taxon>
        <taxon>Nitrobacteraceae</taxon>
        <taxon>Rhodopseudomonas</taxon>
    </lineage>
</organism>
<dbReference type="AlphaFoldDB" id="A0A933W2F1"/>
<proteinExistence type="predicted"/>
<evidence type="ECO:0000313" key="1">
    <source>
        <dbReference type="EMBL" id="MBI5131496.1"/>
    </source>
</evidence>
<dbReference type="Proteomes" id="UP000782519">
    <property type="component" value="Unassembled WGS sequence"/>
</dbReference>
<evidence type="ECO:0000313" key="2">
    <source>
        <dbReference type="Proteomes" id="UP000782519"/>
    </source>
</evidence>
<protein>
    <submittedName>
        <fullName evidence="1">Uncharacterized protein</fullName>
    </submittedName>
</protein>
<dbReference type="EMBL" id="JACRJB010000053">
    <property type="protein sequence ID" value="MBI5131496.1"/>
    <property type="molecule type" value="Genomic_DNA"/>
</dbReference>
<comment type="caution">
    <text evidence="1">The sequence shown here is derived from an EMBL/GenBank/DDBJ whole genome shotgun (WGS) entry which is preliminary data.</text>
</comment>
<sequence>MASFRCTACAGSGEHEYDHLGHACPLCGSPDVVFAMAVEDLPDEVLEALIGIAPPGDETDE</sequence>
<name>A0A933W2F1_RHOPL</name>
<reference evidence="1" key="1">
    <citation type="submission" date="2020-07" db="EMBL/GenBank/DDBJ databases">
        <title>Huge and variable diversity of episymbiotic CPR bacteria and DPANN archaea in groundwater ecosystems.</title>
        <authorList>
            <person name="He C.Y."/>
            <person name="Keren R."/>
            <person name="Whittaker M."/>
            <person name="Farag I.F."/>
            <person name="Doudna J."/>
            <person name="Cate J.H.D."/>
            <person name="Banfield J.F."/>
        </authorList>
    </citation>
    <scope>NUCLEOTIDE SEQUENCE</scope>
    <source>
        <strain evidence="1">NC_groundwater_1818_Pr3_B-0.1um_66_35</strain>
    </source>
</reference>